<evidence type="ECO:0000313" key="8">
    <source>
        <dbReference type="EMBL" id="MVT09312.1"/>
    </source>
</evidence>
<dbReference type="InterPro" id="IPR033985">
    <property type="entry name" value="SusD-like_N"/>
</dbReference>
<protein>
    <submittedName>
        <fullName evidence="8">RagB/SusD family nutrient uptake outer membrane protein</fullName>
    </submittedName>
</protein>
<feature type="domain" description="SusD-like N-terminal" evidence="7">
    <location>
        <begin position="95"/>
        <end position="217"/>
    </location>
</feature>
<evidence type="ECO:0000313" key="9">
    <source>
        <dbReference type="Proteomes" id="UP000461730"/>
    </source>
</evidence>
<evidence type="ECO:0000259" key="7">
    <source>
        <dbReference type="Pfam" id="PF14322"/>
    </source>
</evidence>
<dbReference type="GO" id="GO:0009279">
    <property type="term" value="C:cell outer membrane"/>
    <property type="evidence" value="ECO:0007669"/>
    <property type="project" value="UniProtKB-SubCell"/>
</dbReference>
<comment type="caution">
    <text evidence="8">The sequence shown here is derived from an EMBL/GenBank/DDBJ whole genome shotgun (WGS) entry which is preliminary data.</text>
</comment>
<organism evidence="8 9">
    <name type="scientific">Chitinophaga tropicalis</name>
    <dbReference type="NCBI Taxonomy" id="2683588"/>
    <lineage>
        <taxon>Bacteria</taxon>
        <taxon>Pseudomonadati</taxon>
        <taxon>Bacteroidota</taxon>
        <taxon>Chitinophagia</taxon>
        <taxon>Chitinophagales</taxon>
        <taxon>Chitinophagaceae</taxon>
        <taxon>Chitinophaga</taxon>
    </lineage>
</organism>
<evidence type="ECO:0000256" key="2">
    <source>
        <dbReference type="ARBA" id="ARBA00006275"/>
    </source>
</evidence>
<keyword evidence="3" id="KW-0732">Signal</keyword>
<dbReference type="SUPFAM" id="SSF48452">
    <property type="entry name" value="TPR-like"/>
    <property type="match status" value="1"/>
</dbReference>
<accession>A0A7K1U4N2</accession>
<keyword evidence="5" id="KW-0998">Cell outer membrane</keyword>
<dbReference type="Proteomes" id="UP000461730">
    <property type="component" value="Unassembled WGS sequence"/>
</dbReference>
<dbReference type="Pfam" id="PF14322">
    <property type="entry name" value="SusD-like_3"/>
    <property type="match status" value="1"/>
</dbReference>
<dbReference type="EMBL" id="WRXN01000005">
    <property type="protein sequence ID" value="MVT09312.1"/>
    <property type="molecule type" value="Genomic_DNA"/>
</dbReference>
<evidence type="ECO:0000256" key="4">
    <source>
        <dbReference type="ARBA" id="ARBA00023136"/>
    </source>
</evidence>
<keyword evidence="4" id="KW-0472">Membrane</keyword>
<evidence type="ECO:0000259" key="6">
    <source>
        <dbReference type="Pfam" id="PF07980"/>
    </source>
</evidence>
<feature type="domain" description="RagB/SusD" evidence="6">
    <location>
        <begin position="339"/>
        <end position="431"/>
    </location>
</feature>
<dbReference type="Pfam" id="PF07980">
    <property type="entry name" value="SusD_RagB"/>
    <property type="match status" value="1"/>
</dbReference>
<dbReference type="Gene3D" id="1.25.40.390">
    <property type="match status" value="1"/>
</dbReference>
<name>A0A7K1U4N2_9BACT</name>
<dbReference type="AlphaFoldDB" id="A0A7K1U4N2"/>
<dbReference type="InterPro" id="IPR011990">
    <property type="entry name" value="TPR-like_helical_dom_sf"/>
</dbReference>
<reference evidence="8 9" key="1">
    <citation type="submission" date="2019-12" db="EMBL/GenBank/DDBJ databases">
        <title>Chitinophaga sp. strain ysch24 (GDMCC 1.1355), whole genome shotgun sequence.</title>
        <authorList>
            <person name="Zhang X."/>
        </authorList>
    </citation>
    <scope>NUCLEOTIDE SEQUENCE [LARGE SCALE GENOMIC DNA]</scope>
    <source>
        <strain evidence="9">ysch24</strain>
    </source>
</reference>
<evidence type="ECO:0000256" key="5">
    <source>
        <dbReference type="ARBA" id="ARBA00023237"/>
    </source>
</evidence>
<evidence type="ECO:0000256" key="1">
    <source>
        <dbReference type="ARBA" id="ARBA00004442"/>
    </source>
</evidence>
<comment type="similarity">
    <text evidence="2">Belongs to the SusD family.</text>
</comment>
<dbReference type="RefSeq" id="WP_157306741.1">
    <property type="nucleotide sequence ID" value="NZ_WRXN01000005.1"/>
</dbReference>
<sequence length="471" mass="51630">MNRIYISLCLIIGGILGGCKDELNVYPTTQQVDGNIIKDEKSATTVLNGVYYRLANGGADVNGVPSTRWYEYFEVIPSQLSGMLSYSFGGGGLDEHVYNAKTSDAIAIWNYGNALVNAANGFLKNLDPVKTIPAAIKARMTAEARFLRACGNAQLLLFYGQFNDTTSTYGIILRDEFVQPTNLYPSRATVAESYAAILADLEAAIPDLPDMATSKVYANVWVALLLEARLLINRGGNADYAKVISLTKNIIANSPFTPEASTKDIFWSKGLSSNEVMLGIQPYATQNVKWTSEIYSNYYSPNNFMKDLFSADPRAGWYMQQVETRFGPSVALTKYYPGSVTNVTAAAINENGYAFRLTEAYLLQAEAIVASGGSLDEAKVLLKEVMEHAGYTDFNSVDAAVTAEQLQLLIIKEEMKNFVGEAGQDWFAVRRLPFATLQGLLPSIKDKSLLLLPVPDAEIIANKNMAQNPNY</sequence>
<proteinExistence type="inferred from homology"/>
<dbReference type="PROSITE" id="PS51257">
    <property type="entry name" value="PROKAR_LIPOPROTEIN"/>
    <property type="match status" value="1"/>
</dbReference>
<evidence type="ECO:0000256" key="3">
    <source>
        <dbReference type="ARBA" id="ARBA00022729"/>
    </source>
</evidence>
<dbReference type="InterPro" id="IPR012944">
    <property type="entry name" value="SusD_RagB_dom"/>
</dbReference>
<keyword evidence="9" id="KW-1185">Reference proteome</keyword>
<gene>
    <name evidence="8" type="ORF">GO493_13665</name>
</gene>
<comment type="subcellular location">
    <subcellularLocation>
        <location evidence="1">Cell outer membrane</location>
    </subcellularLocation>
</comment>